<keyword evidence="1" id="KW-1133">Transmembrane helix</keyword>
<evidence type="ECO:0000313" key="2">
    <source>
        <dbReference type="EMBL" id="MDC8011400.1"/>
    </source>
</evidence>
<name>A0A9X4BFM7_9GAMM</name>
<accession>A0A9X4BFM7</accession>
<dbReference type="EMBL" id="JAOVZO020000003">
    <property type="protein sequence ID" value="MDC8011400.1"/>
    <property type="molecule type" value="Genomic_DNA"/>
</dbReference>
<comment type="caution">
    <text evidence="2">The sequence shown here is derived from an EMBL/GenBank/DDBJ whole genome shotgun (WGS) entry which is preliminary data.</text>
</comment>
<organism evidence="2 3">
    <name type="scientific">Tahibacter soli</name>
    <dbReference type="NCBI Taxonomy" id="2983605"/>
    <lineage>
        <taxon>Bacteria</taxon>
        <taxon>Pseudomonadati</taxon>
        <taxon>Pseudomonadota</taxon>
        <taxon>Gammaproteobacteria</taxon>
        <taxon>Lysobacterales</taxon>
        <taxon>Rhodanobacteraceae</taxon>
        <taxon>Tahibacter</taxon>
    </lineage>
</organism>
<evidence type="ECO:0000313" key="3">
    <source>
        <dbReference type="Proteomes" id="UP001139971"/>
    </source>
</evidence>
<protein>
    <submittedName>
        <fullName evidence="2">Uncharacterized protein</fullName>
    </submittedName>
</protein>
<dbReference type="RefSeq" id="WP_263545820.1">
    <property type="nucleotide sequence ID" value="NZ_JAOVZO020000003.1"/>
</dbReference>
<reference evidence="2" key="1">
    <citation type="submission" date="2023-02" db="EMBL/GenBank/DDBJ databases">
        <title>Tahibacter soli sp. nov. isolated from soil.</title>
        <authorList>
            <person name="Baek J.H."/>
            <person name="Lee J.K."/>
            <person name="Choi D.G."/>
            <person name="Jeon C.O."/>
        </authorList>
    </citation>
    <scope>NUCLEOTIDE SEQUENCE</scope>
    <source>
        <strain evidence="2">BL</strain>
    </source>
</reference>
<keyword evidence="1" id="KW-0812">Transmembrane</keyword>
<feature type="transmembrane region" description="Helical" evidence="1">
    <location>
        <begin position="73"/>
        <end position="93"/>
    </location>
</feature>
<sequence>MHWKRIAGWSALIFLSANVIGFCSGLTMAHWEIYGATIQTAVDNARLVRRTAIFVVAALLYWRFALGVAKYRFAHVVAAFVGFQVLDVALSLATPPHTVEFYPPGLARAFAAALLGYGLAMLSLRRSPKPAPLDGTQ</sequence>
<dbReference type="AlphaFoldDB" id="A0A9X4BFM7"/>
<evidence type="ECO:0000256" key="1">
    <source>
        <dbReference type="SAM" id="Phobius"/>
    </source>
</evidence>
<dbReference type="Proteomes" id="UP001139971">
    <property type="component" value="Unassembled WGS sequence"/>
</dbReference>
<proteinExistence type="predicted"/>
<keyword evidence="1" id="KW-0472">Membrane</keyword>
<keyword evidence="3" id="KW-1185">Reference proteome</keyword>
<feature type="transmembrane region" description="Helical" evidence="1">
    <location>
        <begin position="47"/>
        <end position="66"/>
    </location>
</feature>
<feature type="transmembrane region" description="Helical" evidence="1">
    <location>
        <begin position="105"/>
        <end position="124"/>
    </location>
</feature>
<gene>
    <name evidence="2" type="ORF">OD750_002435</name>
</gene>